<dbReference type="OrthoDB" id="623670at2759"/>
<feature type="signal peptide" evidence="1">
    <location>
        <begin position="1"/>
        <end position="18"/>
    </location>
</feature>
<reference evidence="2 3" key="1">
    <citation type="submission" date="2016-04" db="EMBL/GenBank/DDBJ databases">
        <title>A degradative enzymes factory behind the ericoid mycorrhizal symbiosis.</title>
        <authorList>
            <consortium name="DOE Joint Genome Institute"/>
            <person name="Martino E."/>
            <person name="Morin E."/>
            <person name="Grelet G."/>
            <person name="Kuo A."/>
            <person name="Kohler A."/>
            <person name="Daghino S."/>
            <person name="Barry K."/>
            <person name="Choi C."/>
            <person name="Cichocki N."/>
            <person name="Clum A."/>
            <person name="Copeland A."/>
            <person name="Hainaut M."/>
            <person name="Haridas S."/>
            <person name="Labutti K."/>
            <person name="Lindquist E."/>
            <person name="Lipzen A."/>
            <person name="Khouja H.-R."/>
            <person name="Murat C."/>
            <person name="Ohm R."/>
            <person name="Olson A."/>
            <person name="Spatafora J."/>
            <person name="Veneault-Fourrey C."/>
            <person name="Henrissat B."/>
            <person name="Grigoriev I."/>
            <person name="Martin F."/>
            <person name="Perotto S."/>
        </authorList>
    </citation>
    <scope>NUCLEOTIDE SEQUENCE [LARGE SCALE GENOMIC DNA]</scope>
    <source>
        <strain evidence="2 3">F</strain>
    </source>
</reference>
<name>A0A2J6R2X7_HYAVF</name>
<dbReference type="Proteomes" id="UP000235786">
    <property type="component" value="Unassembled WGS sequence"/>
</dbReference>
<dbReference type="EMBL" id="KZ613957">
    <property type="protein sequence ID" value="PMD32881.1"/>
    <property type="molecule type" value="Genomic_DNA"/>
</dbReference>
<evidence type="ECO:0000313" key="2">
    <source>
        <dbReference type="EMBL" id="PMD32881.1"/>
    </source>
</evidence>
<evidence type="ECO:0000313" key="3">
    <source>
        <dbReference type="Proteomes" id="UP000235786"/>
    </source>
</evidence>
<dbReference type="AlphaFoldDB" id="A0A2J6R2X7"/>
<accession>A0A2J6R2X7</accession>
<sequence length="173" mass="17579">MVTFKVIALTALATTAFADVATFNNYASQGNTVCGPKSGTSGTYGAALSDLSPLWSGGKCSGSIDTSKCSGQNPIGGYSGPACPKTTCGKCFKVCNKGGYGGATVGGVGNCITVNIIDACPSSSAFNYCKTSVPADERCGANGVNQYVFLPFSVPLCKALGNDLISHYCYKNA</sequence>
<organism evidence="2 3">
    <name type="scientific">Hyaloscypha variabilis (strain UAMH 11265 / GT02V1 / F)</name>
    <name type="common">Meliniomyces variabilis</name>
    <dbReference type="NCBI Taxonomy" id="1149755"/>
    <lineage>
        <taxon>Eukaryota</taxon>
        <taxon>Fungi</taxon>
        <taxon>Dikarya</taxon>
        <taxon>Ascomycota</taxon>
        <taxon>Pezizomycotina</taxon>
        <taxon>Leotiomycetes</taxon>
        <taxon>Helotiales</taxon>
        <taxon>Hyaloscyphaceae</taxon>
        <taxon>Hyaloscypha</taxon>
        <taxon>Hyaloscypha variabilis</taxon>
    </lineage>
</organism>
<evidence type="ECO:0000256" key="1">
    <source>
        <dbReference type="SAM" id="SignalP"/>
    </source>
</evidence>
<feature type="chain" id="PRO_5014377719" description="Expansin-like EG45 domain-containing protein" evidence="1">
    <location>
        <begin position="19"/>
        <end position="173"/>
    </location>
</feature>
<keyword evidence="1" id="KW-0732">Signal</keyword>
<proteinExistence type="predicted"/>
<evidence type="ECO:0008006" key="4">
    <source>
        <dbReference type="Google" id="ProtNLM"/>
    </source>
</evidence>
<gene>
    <name evidence="2" type="ORF">L207DRAFT_589963</name>
</gene>
<protein>
    <recommendedName>
        <fullName evidence="4">Expansin-like EG45 domain-containing protein</fullName>
    </recommendedName>
</protein>
<keyword evidence="3" id="KW-1185">Reference proteome</keyword>